<feature type="compositionally biased region" description="Basic and acidic residues" evidence="2">
    <location>
        <begin position="582"/>
        <end position="665"/>
    </location>
</feature>
<keyword evidence="1" id="KW-0175">Coiled coil</keyword>
<feature type="compositionally biased region" description="Basic and acidic residues" evidence="2">
    <location>
        <begin position="504"/>
        <end position="571"/>
    </location>
</feature>
<gene>
    <name evidence="3" type="ORF">TWF970_001619</name>
</gene>
<feature type="region of interest" description="Disordered" evidence="2">
    <location>
        <begin position="43"/>
        <end position="70"/>
    </location>
</feature>
<evidence type="ECO:0000256" key="1">
    <source>
        <dbReference type="SAM" id="Coils"/>
    </source>
</evidence>
<feature type="compositionally biased region" description="Acidic residues" evidence="2">
    <location>
        <begin position="374"/>
        <end position="392"/>
    </location>
</feature>
<dbReference type="Proteomes" id="UP000474640">
    <property type="component" value="Unassembled WGS sequence"/>
</dbReference>
<feature type="compositionally biased region" description="Basic and acidic residues" evidence="2">
    <location>
        <begin position="43"/>
        <end position="60"/>
    </location>
</feature>
<feature type="region of interest" description="Disordered" evidence="2">
    <location>
        <begin position="892"/>
        <end position="943"/>
    </location>
</feature>
<feature type="compositionally biased region" description="Basic residues" evidence="2">
    <location>
        <begin position="572"/>
        <end position="581"/>
    </location>
</feature>
<feature type="compositionally biased region" description="Basic and acidic residues" evidence="2">
    <location>
        <begin position="334"/>
        <end position="344"/>
    </location>
</feature>
<feature type="compositionally biased region" description="Polar residues" evidence="2">
    <location>
        <begin position="269"/>
        <end position="281"/>
    </location>
</feature>
<evidence type="ECO:0000256" key="2">
    <source>
        <dbReference type="SAM" id="MobiDB-lite"/>
    </source>
</evidence>
<dbReference type="OrthoDB" id="5350804at2759"/>
<evidence type="ECO:0000313" key="4">
    <source>
        <dbReference type="Proteomes" id="UP000474640"/>
    </source>
</evidence>
<dbReference type="EMBL" id="JAABOJ010000012">
    <property type="protein sequence ID" value="KAF3282887.1"/>
    <property type="molecule type" value="Genomic_DNA"/>
</dbReference>
<sequence length="1259" mass="140960">MSHLPNELGPSARAPRPASTFYKSLQDHTTKYRLRKLSFGSFQKEKIPRSERPSKTKVPPEQRMQGVRRGTAEVQIRRVKWWAVKRISVLTHKAHKAIRRSQELRQRILHARDETVDFLIPLFEELGTEPSAVLDAQKLAKKLDRKITKIENKIATVERRIRKLQRDIERVERKRDAKIGSYQLHIKNLARKTEIGVESTAGKEAAGERAAANTRKAAELWLHTRLNRHTRSCASFDRPLHRSKSRRGNSVEGIRVRWSGDLSVSNTVTIRPTESGTTGEISRSSSLDSSSSSIVNVDAVVAIPADAIGEGLELDLKVVKREAPQRQFNPQEAVVKKKSNEGDAKVGGQNFQLEEKESRTESRTERSGSGGGSSEEESKEESTTEPESESSEEASRGTPEVSNEVGKGSEQGQEESLKKHNEPEPEPPQPQKKAQTQFWKKGLGILDKGSKGDPKQGSRQDSNTSKKKARKQNPKTSKRDLKSSRLAESEEGSTKDKKRSWWALKKDLKDHKKDLENSSKDPERGPKKDSKNSKKSLKENPKKVSGKDSKRDLKKGPQKDLKKDSKADLKKGSRKTSKKILKKEFKKDPAAKKAPRKDLKKDSKKDLKKDSKKDLKKGSKKNLGKETKSSKGAKKESKGSEKDSKKASKDKGFQKKPQEKSKTDEAMLQELQTDELDEEDYELLPTRSLTAGSKARHEVQLVNVPDRKGFSDRAPKPKRPGGKLQKFKASFKSKCKQTPRMDEESEEEEIAVGHTVPPDFDSNSADYPRHPRTPDRYMLPLSRGSSGRERRNSMTSVGDRTEGRIFGDVVKAPVALRKSPPQFLQNWDDDSPYIYNYTNRTHDTDYLYPPRSRPMNRTMSIASSSRLPILHESRHEISTDDYGISRGYTIPLTQQSLPDPQFRQRKGNQSQIPASPQGSPQKRESSAPSVATSQQTSDEAALTEISTEIQIGGERMGKRSHTQPMHTIEEWVQKIGTPPELSGTPKTIPSNEVEVEELLPPKRNTYIDEVFQASPMHEEIEDSEVPIPVPTEASPDLTPVAPQVSPDEVERRLSGYSSSPEIEHIEVISPNYKWPTVEDLMAATSPVKRGATETQTSTPITVVRIPPAEGAQMPLPPIKAPLPSQLSPEGPLSRMPSPLEDASPLPVVAPLRFPPRTPTLPSGLEEKGSSFSGQPELFQLDPRAAEKRRMTVAFGITPLQRRETAELAQDVLRRVSTTAISGEGRRGSLASVIRVVDVLLVNEREEQLRMMRRAEMAWD</sequence>
<reference evidence="3 4" key="1">
    <citation type="submission" date="2020-01" db="EMBL/GenBank/DDBJ databases">
        <authorList>
            <person name="Palmer J.M."/>
        </authorList>
    </citation>
    <scope>NUCLEOTIDE SEQUENCE [LARGE SCALE GENOMIC DNA]</scope>
    <source>
        <strain evidence="3 4">TWF970</strain>
    </source>
</reference>
<dbReference type="AlphaFoldDB" id="A0A7C8RDM5"/>
<feature type="compositionally biased region" description="Polar residues" evidence="2">
    <location>
        <begin position="907"/>
        <end position="943"/>
    </location>
</feature>
<proteinExistence type="predicted"/>
<evidence type="ECO:0000313" key="3">
    <source>
        <dbReference type="EMBL" id="KAF3282887.1"/>
    </source>
</evidence>
<comment type="caution">
    <text evidence="3">The sequence shown here is derived from an EMBL/GenBank/DDBJ whole genome shotgun (WGS) entry which is preliminary data.</text>
</comment>
<protein>
    <submittedName>
        <fullName evidence="3">Uncharacterized protein</fullName>
    </submittedName>
</protein>
<feature type="region of interest" description="Disordered" evidence="2">
    <location>
        <begin position="329"/>
        <end position="799"/>
    </location>
</feature>
<feature type="region of interest" description="Disordered" evidence="2">
    <location>
        <begin position="269"/>
        <end position="290"/>
    </location>
</feature>
<feature type="compositionally biased region" description="Basic and acidic residues" evidence="2">
    <location>
        <begin position="353"/>
        <end position="366"/>
    </location>
</feature>
<feature type="coiled-coil region" evidence="1">
    <location>
        <begin position="133"/>
        <end position="181"/>
    </location>
</feature>
<name>A0A7C8RDM5_ORBOL</name>
<accession>A0A7C8RDM5</accession>
<feature type="compositionally biased region" description="Basic and acidic residues" evidence="2">
    <location>
        <begin position="477"/>
        <end position="495"/>
    </location>
</feature>
<organism evidence="3 4">
    <name type="scientific">Orbilia oligospora</name>
    <name type="common">Nematode-trapping fungus</name>
    <name type="synonym">Arthrobotrys oligospora</name>
    <dbReference type="NCBI Taxonomy" id="2813651"/>
    <lineage>
        <taxon>Eukaryota</taxon>
        <taxon>Fungi</taxon>
        <taxon>Dikarya</taxon>
        <taxon>Ascomycota</taxon>
        <taxon>Pezizomycotina</taxon>
        <taxon>Orbiliomycetes</taxon>
        <taxon>Orbiliales</taxon>
        <taxon>Orbiliaceae</taxon>
        <taxon>Orbilia</taxon>
    </lineage>
</organism>
<feature type="compositionally biased region" description="Basic and acidic residues" evidence="2">
    <location>
        <begin position="695"/>
        <end position="715"/>
    </location>
</feature>
<feature type="compositionally biased region" description="Acidic residues" evidence="2">
    <location>
        <begin position="672"/>
        <end position="682"/>
    </location>
</feature>
<feature type="compositionally biased region" description="Basic residues" evidence="2">
    <location>
        <begin position="716"/>
        <end position="737"/>
    </location>
</feature>
<feature type="compositionally biased region" description="Basic and acidic residues" evidence="2">
    <location>
        <begin position="448"/>
        <end position="458"/>
    </location>
</feature>